<dbReference type="PANTHER" id="PTHR28242:SF43">
    <property type="entry name" value="HISTIDINE-CONTAINING PHOSPHOTRANSFER PROTEIN 4"/>
    <property type="match status" value="1"/>
</dbReference>
<evidence type="ECO:0000313" key="8">
    <source>
        <dbReference type="EnsemblPlants" id="MELO3C030799.2.1"/>
    </source>
</evidence>
<dbReference type="AlphaFoldDB" id="A0A9I9E9V2"/>
<dbReference type="GO" id="GO:0000160">
    <property type="term" value="P:phosphorelay signal transduction system"/>
    <property type="evidence" value="ECO:0007669"/>
    <property type="project" value="UniProtKB-UniRule"/>
</dbReference>
<evidence type="ECO:0000256" key="3">
    <source>
        <dbReference type="ARBA" id="ARBA00022990"/>
    </source>
</evidence>
<keyword evidence="2 6" id="KW-0932">Cytokinin signaling pathway</keyword>
<comment type="function">
    <text evidence="6">Functions as a two-component phosphorelay mediators between cytokinin sensor histidine kinases and response regulators (B-type ARRs). Plays an important role in propagating cytokinin signal transduction.</text>
</comment>
<evidence type="ECO:0000256" key="5">
    <source>
        <dbReference type="ARBA" id="ARBA00023242"/>
    </source>
</evidence>
<dbReference type="GO" id="GO:0043424">
    <property type="term" value="F:protein histidine kinase binding"/>
    <property type="evidence" value="ECO:0007669"/>
    <property type="project" value="UniProtKB-UniRule"/>
</dbReference>
<keyword evidence="3" id="KW-0007">Acetylation</keyword>
<feature type="domain" description="HPt" evidence="7">
    <location>
        <begin position="132"/>
        <end position="214"/>
    </location>
</feature>
<comment type="subcellular location">
    <subcellularLocation>
        <location evidence="6">Cytoplasm</location>
        <location evidence="6">Cytosol</location>
    </subcellularLocation>
    <subcellularLocation>
        <location evidence="6">Nucleus</location>
    </subcellularLocation>
</comment>
<evidence type="ECO:0000256" key="4">
    <source>
        <dbReference type="ARBA" id="ARBA00023012"/>
    </source>
</evidence>
<name>A0A9I9E9V2_CUCME</name>
<keyword evidence="1" id="KW-0963">Cytoplasm</keyword>
<reference evidence="8" key="1">
    <citation type="submission" date="2023-03" db="UniProtKB">
        <authorList>
            <consortium name="EnsemblPlants"/>
        </authorList>
    </citation>
    <scope>IDENTIFICATION</scope>
</reference>
<protein>
    <recommendedName>
        <fullName evidence="6">Histidine-containing phosphotransfer protein</fullName>
    </recommendedName>
</protein>
<dbReference type="GO" id="GO:0005634">
    <property type="term" value="C:nucleus"/>
    <property type="evidence" value="ECO:0007669"/>
    <property type="project" value="UniProtKB-SubCell"/>
</dbReference>
<dbReference type="FunFam" id="1.20.120.160:FF:000001">
    <property type="entry name" value="Histidine-containing phosphotransfer protein 1"/>
    <property type="match status" value="1"/>
</dbReference>
<dbReference type="GO" id="GO:0009736">
    <property type="term" value="P:cytokinin-activated signaling pathway"/>
    <property type="evidence" value="ECO:0007669"/>
    <property type="project" value="UniProtKB-KW"/>
</dbReference>
<dbReference type="Gene3D" id="1.20.120.160">
    <property type="entry name" value="HPT domain"/>
    <property type="match status" value="1"/>
</dbReference>
<dbReference type="Gramene" id="MELO3C030799.2.1">
    <property type="protein sequence ID" value="MELO3C030799.2.1"/>
    <property type="gene ID" value="MELO3C030799.2"/>
</dbReference>
<sequence>MEYPTEFIFCSFKNLALQQEKAADGDCKHLFLFCAHLSPIGMVEELEYDRFRMTFQNCKVSAKEPKDSKWRAIFLLQPMYGFITTLPKLALSGWKIHESLVTLRLAPGFLDEQFVQLEELQDEANPNFVEEVVTLCYRDSYRLILNLEQALQKSPLDFNQLDRYMQQFMGSSSSIGAKKVNAQCTLFREYIKAGSGEGCLRTFHQLKKEHTTLKKKFEAYFQIKRQAGPSQIASRPKMFMKIKQIQWELRPWDVYTSQFQSCLNFLGQMGSKQKYVAKEQKYQSWNENIASKGLKDRKPSSVTHFVSYFKICNGVHVQVCTVKQQVIIEAKQSSNVAVSFCSIAASDRFGNLTIKPQRQLQRPHHSINTTFGRGIKEVGKRREGMKILRKARVCYTPEGRGEATKGQISSIK</sequence>
<keyword evidence="5" id="KW-0539">Nucleus</keyword>
<dbReference type="InterPro" id="IPR045871">
    <property type="entry name" value="AHP1-5/YPD1"/>
</dbReference>
<comment type="domain">
    <text evidence="6">Histidine-containing phosphotransfer domain (HPt) contains an active histidine that mediates the phosphotransfer.</text>
</comment>
<dbReference type="Pfam" id="PF01627">
    <property type="entry name" value="Hpt"/>
    <property type="match status" value="1"/>
</dbReference>
<accession>A0A9I9E9V2</accession>
<dbReference type="SUPFAM" id="SSF47226">
    <property type="entry name" value="Histidine-containing phosphotransfer domain, HPT domain"/>
    <property type="match status" value="1"/>
</dbReference>
<evidence type="ECO:0000259" key="7">
    <source>
        <dbReference type="Pfam" id="PF01627"/>
    </source>
</evidence>
<dbReference type="GO" id="GO:0005829">
    <property type="term" value="C:cytosol"/>
    <property type="evidence" value="ECO:0007669"/>
    <property type="project" value="UniProtKB-SubCell"/>
</dbReference>
<evidence type="ECO:0000256" key="2">
    <source>
        <dbReference type="ARBA" id="ARBA00022864"/>
    </source>
</evidence>
<organism evidence="8">
    <name type="scientific">Cucumis melo</name>
    <name type="common">Muskmelon</name>
    <dbReference type="NCBI Taxonomy" id="3656"/>
    <lineage>
        <taxon>Eukaryota</taxon>
        <taxon>Viridiplantae</taxon>
        <taxon>Streptophyta</taxon>
        <taxon>Embryophyta</taxon>
        <taxon>Tracheophyta</taxon>
        <taxon>Spermatophyta</taxon>
        <taxon>Magnoliopsida</taxon>
        <taxon>eudicotyledons</taxon>
        <taxon>Gunneridae</taxon>
        <taxon>Pentapetalae</taxon>
        <taxon>rosids</taxon>
        <taxon>fabids</taxon>
        <taxon>Cucurbitales</taxon>
        <taxon>Cucurbitaceae</taxon>
        <taxon>Benincaseae</taxon>
        <taxon>Cucumis</taxon>
    </lineage>
</organism>
<dbReference type="PANTHER" id="PTHR28242">
    <property type="entry name" value="PHOSPHORELAY INTERMEDIATE PROTEIN YPD1"/>
    <property type="match status" value="1"/>
</dbReference>
<evidence type="ECO:0000256" key="6">
    <source>
        <dbReference type="RuleBase" id="RU369004"/>
    </source>
</evidence>
<dbReference type="GO" id="GO:0009927">
    <property type="term" value="F:histidine phosphotransfer kinase activity"/>
    <property type="evidence" value="ECO:0007669"/>
    <property type="project" value="UniProtKB-UniRule"/>
</dbReference>
<evidence type="ECO:0000256" key="1">
    <source>
        <dbReference type="ARBA" id="ARBA00022490"/>
    </source>
</evidence>
<keyword evidence="4 6" id="KW-0902">Two-component regulatory system</keyword>
<proteinExistence type="predicted"/>
<dbReference type="EnsemblPlants" id="MELO3C030799.2.1">
    <property type="protein sequence ID" value="MELO3C030799.2.1"/>
    <property type="gene ID" value="MELO3C030799.2"/>
</dbReference>
<dbReference type="InterPro" id="IPR036641">
    <property type="entry name" value="HPT_dom_sf"/>
</dbReference>
<dbReference type="InterPro" id="IPR008207">
    <property type="entry name" value="Sig_transdc_His_kin_Hpt_dom"/>
</dbReference>